<keyword evidence="10" id="KW-0732">Signal</keyword>
<feature type="signal peptide" evidence="10">
    <location>
        <begin position="1"/>
        <end position="22"/>
    </location>
</feature>
<dbReference type="Proteomes" id="UP000008370">
    <property type="component" value="Unassembled WGS sequence"/>
</dbReference>
<dbReference type="InParanoid" id="K5UJM6"/>
<dbReference type="Pfam" id="PF00067">
    <property type="entry name" value="p450"/>
    <property type="match status" value="1"/>
</dbReference>
<dbReference type="Gene3D" id="1.10.630.10">
    <property type="entry name" value="Cytochrome P450"/>
    <property type="match status" value="1"/>
</dbReference>
<comment type="cofactor">
    <cofactor evidence="1 9">
        <name>heme</name>
        <dbReference type="ChEBI" id="CHEBI:30413"/>
    </cofactor>
</comment>
<dbReference type="GO" id="GO:0016705">
    <property type="term" value="F:oxidoreductase activity, acting on paired donors, with incorporation or reduction of molecular oxygen"/>
    <property type="evidence" value="ECO:0007669"/>
    <property type="project" value="InterPro"/>
</dbReference>
<organism evidence="11 12">
    <name type="scientific">Phanerochaete carnosa (strain HHB-10118-sp)</name>
    <name type="common">White-rot fungus</name>
    <name type="synonym">Peniophora carnosa</name>
    <dbReference type="NCBI Taxonomy" id="650164"/>
    <lineage>
        <taxon>Eukaryota</taxon>
        <taxon>Fungi</taxon>
        <taxon>Dikarya</taxon>
        <taxon>Basidiomycota</taxon>
        <taxon>Agaricomycotina</taxon>
        <taxon>Agaricomycetes</taxon>
        <taxon>Polyporales</taxon>
        <taxon>Phanerochaetaceae</taxon>
        <taxon>Phanerochaete</taxon>
    </lineage>
</organism>
<gene>
    <name evidence="11" type="ORF">PHACADRAFT_214286</name>
</gene>
<dbReference type="GeneID" id="18913490"/>
<feature type="binding site" description="axial binding residue" evidence="9">
    <location>
        <position position="457"/>
    </location>
    <ligand>
        <name>heme</name>
        <dbReference type="ChEBI" id="CHEBI:30413"/>
    </ligand>
    <ligandPart>
        <name>Fe</name>
        <dbReference type="ChEBI" id="CHEBI:18248"/>
    </ligandPart>
</feature>
<keyword evidence="6" id="KW-0560">Oxidoreductase</keyword>
<dbReference type="SUPFAM" id="SSF48264">
    <property type="entry name" value="Cytochrome P450"/>
    <property type="match status" value="1"/>
</dbReference>
<evidence type="ECO:0000256" key="10">
    <source>
        <dbReference type="SAM" id="SignalP"/>
    </source>
</evidence>
<accession>K5UJM6</accession>
<protein>
    <recommendedName>
        <fullName evidence="13">Cytochrome P450</fullName>
    </recommendedName>
</protein>
<evidence type="ECO:0000256" key="7">
    <source>
        <dbReference type="ARBA" id="ARBA00023004"/>
    </source>
</evidence>
<dbReference type="AlphaFoldDB" id="K5UJM6"/>
<evidence type="ECO:0000256" key="6">
    <source>
        <dbReference type="ARBA" id="ARBA00023002"/>
    </source>
</evidence>
<dbReference type="InterPro" id="IPR050121">
    <property type="entry name" value="Cytochrome_P450_monoxygenase"/>
</dbReference>
<dbReference type="EMBL" id="JH930480">
    <property type="protein sequence ID" value="EKM49766.1"/>
    <property type="molecule type" value="Genomic_DNA"/>
</dbReference>
<keyword evidence="8" id="KW-0503">Monooxygenase</keyword>
<reference evidence="11 12" key="1">
    <citation type="journal article" date="2012" name="BMC Genomics">
        <title>Comparative genomics of the white-rot fungi, Phanerochaete carnosa and P. chrysosporium, to elucidate the genetic basis of the distinct wood types they colonize.</title>
        <authorList>
            <person name="Suzuki H."/>
            <person name="MacDonald J."/>
            <person name="Syed K."/>
            <person name="Salamov A."/>
            <person name="Hori C."/>
            <person name="Aerts A."/>
            <person name="Henrissat B."/>
            <person name="Wiebenga A."/>
            <person name="vanKuyk P.A."/>
            <person name="Barry K."/>
            <person name="Lindquist E."/>
            <person name="LaButti K."/>
            <person name="Lapidus A."/>
            <person name="Lucas S."/>
            <person name="Coutinho P."/>
            <person name="Gong Y."/>
            <person name="Samejima M."/>
            <person name="Mahadevan R."/>
            <person name="Abou-Zaid M."/>
            <person name="de Vries R.P."/>
            <person name="Igarashi K."/>
            <person name="Yadav J.S."/>
            <person name="Grigoriev I.V."/>
            <person name="Master E.R."/>
        </authorList>
    </citation>
    <scope>NUCLEOTIDE SEQUENCE [LARGE SCALE GENOMIC DNA]</scope>
    <source>
        <strain evidence="11 12">HHB-10118-sp</strain>
    </source>
</reference>
<dbReference type="HOGENOM" id="CLU_001570_5_11_1"/>
<comment type="pathway">
    <text evidence="2">Secondary metabolite biosynthesis.</text>
</comment>
<evidence type="ECO:0000313" key="12">
    <source>
        <dbReference type="Proteomes" id="UP000008370"/>
    </source>
</evidence>
<evidence type="ECO:0000313" key="11">
    <source>
        <dbReference type="EMBL" id="EKM49766.1"/>
    </source>
</evidence>
<evidence type="ECO:0000256" key="5">
    <source>
        <dbReference type="ARBA" id="ARBA00022723"/>
    </source>
</evidence>
<comment type="similarity">
    <text evidence="3">Belongs to the cytochrome P450 family.</text>
</comment>
<evidence type="ECO:0000256" key="9">
    <source>
        <dbReference type="PIRSR" id="PIRSR602403-1"/>
    </source>
</evidence>
<name>K5UJM6_PHACS</name>
<sequence>MTSSMQLGLLVALLWAVWKLFRNLIVRSPLDNIPGPEEATFWTGHVKALFNRHGWDFHDRIVQQYGPVSKVYTAFGTPGLYVYDPKALNSIIAKDQYTYEEPAWFVRWNRIVLGPSLFATGAPPVVHRLRDAVSAKVNGTSGEVDVIGWMTRTALELIGQGGLGYSFDPLVTDTTNEFGGAIKAFAPTTFTLQALRMLLPYSILPYVPLSIRRQVARWVPHKNAQKMRAISETITAHSKKIYEEKMAALAQGDDIAVHQIGEGKDIMSILIRANTAASQEDKLPEEELIAQMSALVFAATDTTSNALARTLHILSERQDAQDKVRMELMQAVPVGEDIPYDQLVDLPYLDAVCRETLRLHPPVNFLGRETRDDIIMPLSEPVQGLDGTSVSEIVVPKDTTVFISIRGCNRSTAIWGEDALEWKPERWLQPLPKTLGEAHVPGIYANLMTFLGGGRACLGFKFSQLEMKVVLAVMLRSFRFLPGDKEIYWNLAGINYPSVGKESAKAEMPMNVEAIPV</sequence>
<dbReference type="STRING" id="650164.K5UJM6"/>
<keyword evidence="5 9" id="KW-0479">Metal-binding</keyword>
<dbReference type="KEGG" id="pco:PHACADRAFT_214286"/>
<feature type="chain" id="PRO_5003887160" description="Cytochrome P450" evidence="10">
    <location>
        <begin position="23"/>
        <end position="517"/>
    </location>
</feature>
<dbReference type="GO" id="GO:0020037">
    <property type="term" value="F:heme binding"/>
    <property type="evidence" value="ECO:0007669"/>
    <property type="project" value="InterPro"/>
</dbReference>
<keyword evidence="4 9" id="KW-0349">Heme</keyword>
<dbReference type="PRINTS" id="PR00465">
    <property type="entry name" value="EP450IV"/>
</dbReference>
<keyword evidence="12" id="KW-1185">Reference proteome</keyword>
<evidence type="ECO:0000256" key="4">
    <source>
        <dbReference type="ARBA" id="ARBA00022617"/>
    </source>
</evidence>
<dbReference type="RefSeq" id="XP_007401818.1">
    <property type="nucleotide sequence ID" value="XM_007401756.1"/>
</dbReference>
<dbReference type="PRINTS" id="PR00385">
    <property type="entry name" value="P450"/>
</dbReference>
<evidence type="ECO:0000256" key="1">
    <source>
        <dbReference type="ARBA" id="ARBA00001971"/>
    </source>
</evidence>
<dbReference type="PANTHER" id="PTHR24305:SF166">
    <property type="entry name" value="CYTOCHROME P450 12A4, MITOCHONDRIAL-RELATED"/>
    <property type="match status" value="1"/>
</dbReference>
<evidence type="ECO:0000256" key="2">
    <source>
        <dbReference type="ARBA" id="ARBA00005179"/>
    </source>
</evidence>
<dbReference type="InterPro" id="IPR002403">
    <property type="entry name" value="Cyt_P450_E_grp-IV"/>
</dbReference>
<evidence type="ECO:0000256" key="3">
    <source>
        <dbReference type="ARBA" id="ARBA00010617"/>
    </source>
</evidence>
<evidence type="ECO:0000256" key="8">
    <source>
        <dbReference type="ARBA" id="ARBA00023033"/>
    </source>
</evidence>
<keyword evidence="7 9" id="KW-0408">Iron</keyword>
<dbReference type="PANTHER" id="PTHR24305">
    <property type="entry name" value="CYTOCHROME P450"/>
    <property type="match status" value="1"/>
</dbReference>
<dbReference type="InterPro" id="IPR001128">
    <property type="entry name" value="Cyt_P450"/>
</dbReference>
<dbReference type="InterPro" id="IPR036396">
    <property type="entry name" value="Cyt_P450_sf"/>
</dbReference>
<dbReference type="OrthoDB" id="1470350at2759"/>
<evidence type="ECO:0008006" key="13">
    <source>
        <dbReference type="Google" id="ProtNLM"/>
    </source>
</evidence>
<proteinExistence type="inferred from homology"/>
<dbReference type="GO" id="GO:0005506">
    <property type="term" value="F:iron ion binding"/>
    <property type="evidence" value="ECO:0007669"/>
    <property type="project" value="InterPro"/>
</dbReference>
<dbReference type="GO" id="GO:0004497">
    <property type="term" value="F:monooxygenase activity"/>
    <property type="evidence" value="ECO:0007669"/>
    <property type="project" value="UniProtKB-KW"/>
</dbReference>